<reference evidence="1" key="2">
    <citation type="submission" date="2022-06" db="UniProtKB">
        <authorList>
            <consortium name="EnsemblMetazoa"/>
        </authorList>
    </citation>
    <scope>IDENTIFICATION</scope>
    <source>
        <strain evidence="1">p50T (Dazao)</strain>
    </source>
</reference>
<dbReference type="Pfam" id="PF03564">
    <property type="entry name" value="DUF1759"/>
    <property type="match status" value="1"/>
</dbReference>
<dbReference type="SUPFAM" id="SSF56672">
    <property type="entry name" value="DNA/RNA polymerases"/>
    <property type="match status" value="1"/>
</dbReference>
<dbReference type="InterPro" id="IPR005312">
    <property type="entry name" value="DUF1759"/>
</dbReference>
<evidence type="ECO:0000313" key="1">
    <source>
        <dbReference type="EnsemblMetazoa" id="XP_037869824.1"/>
    </source>
</evidence>
<dbReference type="PANTHER" id="PTHR47331">
    <property type="entry name" value="PHD-TYPE DOMAIN-CONTAINING PROTEIN"/>
    <property type="match status" value="1"/>
</dbReference>
<dbReference type="AlphaFoldDB" id="A0A8R2LYG3"/>
<evidence type="ECO:0000313" key="2">
    <source>
        <dbReference type="Proteomes" id="UP000005204"/>
    </source>
</evidence>
<dbReference type="GO" id="GO:0071897">
    <property type="term" value="P:DNA biosynthetic process"/>
    <property type="evidence" value="ECO:0007669"/>
    <property type="project" value="UniProtKB-ARBA"/>
</dbReference>
<dbReference type="EnsemblMetazoa" id="XM_038013896.1">
    <property type="protein sequence ID" value="XP_037869824.1"/>
    <property type="gene ID" value="LOC119629113"/>
</dbReference>
<dbReference type="Proteomes" id="UP000005204">
    <property type="component" value="Unassembled WGS sequence"/>
</dbReference>
<evidence type="ECO:0008006" key="3">
    <source>
        <dbReference type="Google" id="ProtNLM"/>
    </source>
</evidence>
<dbReference type="InterPro" id="IPR043502">
    <property type="entry name" value="DNA/RNA_pol_sf"/>
</dbReference>
<reference evidence="2" key="1">
    <citation type="journal article" date="2008" name="Insect Biochem. Mol. Biol.">
        <title>The genome of a lepidopteran model insect, the silkworm Bombyx mori.</title>
        <authorList>
            <consortium name="International Silkworm Genome Consortium"/>
        </authorList>
    </citation>
    <scope>NUCLEOTIDE SEQUENCE [LARGE SCALE GENOMIC DNA]</scope>
    <source>
        <strain evidence="2">p50T</strain>
    </source>
</reference>
<protein>
    <recommendedName>
        <fullName evidence="3">Peptidase aspartic putative domain-containing protein</fullName>
    </recommendedName>
</protein>
<dbReference type="PANTHER" id="PTHR47331:SF5">
    <property type="entry name" value="RIBONUCLEASE H"/>
    <property type="match status" value="1"/>
</dbReference>
<sequence length="900" mass="100455">MPPKSNKSENDLKLLYAKRDMIYSRVQTICDNALKISDLAIRDSFLCSIENIDDLRADFESIVHNINALQLELDPDYAVSYSVMSSFDDLYCRIKRVAKSLEKIPSAGYSQTEPKFTRDRPRLPPIHIPEFNGDIRNWGLFIDSFENTVNQNDHLTDHEKLHYLVEKLTGKARAACAGITFSAENYSLILNTLKAKYEDKRLIATAYLDQLFELKPILSCTEQNLEKFLDIFASSVRAIRNLNVNDLSDFLFLYIGLKKLDFETVRLFETNQGTKGIELPKFNELESFLRNHIRILQRTTRPHEVPKRQPERHLETSSRPLRTTHSYVNTAALPVSVPAKSTCFLCKSYHTQLYQCAGFLKLSPTNRYDFVRTNNLCLNCLSDKHRVGVCNSSHSCRKCSLKHHTLLHFDKNSNIVANRNTSAGNQPMYGNSSLAVSSSEHSHGRTHAGGTARCTTLLARPAYSPALPAAAVAAARTDSSAAINSDGNTNDVTLCSLSSARLPTTVLLATARVVMVDTYGKPHLVRALLDSASQSNFITRECCQRLGLKYSNQPTCPVVKGIGGSTKDIQGSVKIKFESRFSSNVSFEINSLVVDKVTEQLPTVSVDTSLLANFDSLPLADDTYAVPGAVDILIGASIFPHLLLPRKVQGHSANPAPHALETVLGFVIVGSAPALINSYSTVSYCCAVEPPLDSTVRRFWEIEEVNVPLVMSPDDKTAEDIYCSTTTRDESGRYIVALPFKGDTFSLGDSRLMAEKRFFCLERKMMASPKLKKAYDDVVNEYVDKGIISPAPAVLDETQNGPSYVIPHHGVIREDKLTTKLRVVLDGSAKTSTSVSLNDILYCGKNLQGNLFDIIVNFRLFIVALSADIRQMFLCIGIRESDRRFQRFLYRFSYRMDSSE</sequence>
<name>A0A8R2LYG3_BOMMO</name>
<dbReference type="Gene3D" id="2.40.70.10">
    <property type="entry name" value="Acid Proteases"/>
    <property type="match status" value="1"/>
</dbReference>
<dbReference type="EnsemblMetazoa" id="XM_038013897.1">
    <property type="protein sequence ID" value="XP_037869825.1"/>
    <property type="gene ID" value="LOC119629113"/>
</dbReference>
<dbReference type="CDD" id="cd00303">
    <property type="entry name" value="retropepsin_like"/>
    <property type="match status" value="1"/>
</dbReference>
<organism evidence="1 2">
    <name type="scientific">Bombyx mori</name>
    <name type="common">Silk moth</name>
    <dbReference type="NCBI Taxonomy" id="7091"/>
    <lineage>
        <taxon>Eukaryota</taxon>
        <taxon>Metazoa</taxon>
        <taxon>Ecdysozoa</taxon>
        <taxon>Arthropoda</taxon>
        <taxon>Hexapoda</taxon>
        <taxon>Insecta</taxon>
        <taxon>Pterygota</taxon>
        <taxon>Neoptera</taxon>
        <taxon>Endopterygota</taxon>
        <taxon>Lepidoptera</taxon>
        <taxon>Glossata</taxon>
        <taxon>Ditrysia</taxon>
        <taxon>Bombycoidea</taxon>
        <taxon>Bombycidae</taxon>
        <taxon>Bombycinae</taxon>
        <taxon>Bombyx</taxon>
    </lineage>
</organism>
<proteinExistence type="predicted"/>
<keyword evidence="2" id="KW-1185">Reference proteome</keyword>
<dbReference type="InterPro" id="IPR021109">
    <property type="entry name" value="Peptidase_aspartic_dom_sf"/>
</dbReference>
<accession>A0A8R2LYG3</accession>